<reference evidence="7" key="1">
    <citation type="submission" date="2017-02" db="EMBL/GenBank/DDBJ databases">
        <authorList>
            <person name="Varghese N."/>
            <person name="Submissions S."/>
        </authorList>
    </citation>
    <scope>NUCLEOTIDE SEQUENCE [LARGE SCALE GENOMIC DNA]</scope>
    <source>
        <strain evidence="7">ATCC 27094</strain>
    </source>
</reference>
<evidence type="ECO:0000313" key="7">
    <source>
        <dbReference type="Proteomes" id="UP000190092"/>
    </source>
</evidence>
<evidence type="ECO:0000256" key="2">
    <source>
        <dbReference type="ARBA" id="ARBA00022490"/>
    </source>
</evidence>
<sequence length="222" mass="24607">MTNFSSGLPGHERTVGEIAAALPGATAVFRRFGIDFCCKGDIALGDSARARGVDVTEVEQALSELSEAKAPAPMDTVELIEHILARYHEVHRRELPELVQLARKVEQVHAGKPHAPVGLADLLERMMRELHQHMCKEELILFPAMTQGAKGLDAPISRMRHEHNDHGEALRELETLTEGFTVPAGACRTWQALYAGTSKLADDLMQHIYLENIVLFPRFTRG</sequence>
<dbReference type="PANTHER" id="PTHR36438">
    <property type="entry name" value="IRON-SULFUR CLUSTER REPAIR PROTEIN YTFE"/>
    <property type="match status" value="1"/>
</dbReference>
<dbReference type="AlphaFoldDB" id="A0A1T4R8C5"/>
<gene>
    <name evidence="6" type="ORF">SAMN02745126_03669</name>
</gene>
<organism evidence="6 7">
    <name type="scientific">Enhydrobacter aerosaccus</name>
    <dbReference type="NCBI Taxonomy" id="225324"/>
    <lineage>
        <taxon>Bacteria</taxon>
        <taxon>Pseudomonadati</taxon>
        <taxon>Pseudomonadota</taxon>
        <taxon>Alphaproteobacteria</taxon>
        <taxon>Hyphomicrobiales</taxon>
        <taxon>Enhydrobacter</taxon>
    </lineage>
</organism>
<keyword evidence="7" id="KW-1185">Reference proteome</keyword>
<dbReference type="GO" id="GO:0046872">
    <property type="term" value="F:metal ion binding"/>
    <property type="evidence" value="ECO:0007669"/>
    <property type="project" value="UniProtKB-KW"/>
</dbReference>
<evidence type="ECO:0000256" key="3">
    <source>
        <dbReference type="ARBA" id="ARBA00022723"/>
    </source>
</evidence>
<keyword evidence="4" id="KW-0408">Iron</keyword>
<evidence type="ECO:0000259" key="5">
    <source>
        <dbReference type="Pfam" id="PF01814"/>
    </source>
</evidence>
<dbReference type="InterPro" id="IPR012312">
    <property type="entry name" value="Hemerythrin-like"/>
</dbReference>
<protein>
    <submittedName>
        <fullName evidence="6">Regulator of cell morphogenesis and NO signaling</fullName>
    </submittedName>
</protein>
<comment type="subcellular location">
    <subcellularLocation>
        <location evidence="1">Cytoplasm</location>
    </subcellularLocation>
</comment>
<dbReference type="STRING" id="225324.SAMN02745126_03669"/>
<evidence type="ECO:0000256" key="4">
    <source>
        <dbReference type="ARBA" id="ARBA00023004"/>
    </source>
</evidence>
<feature type="domain" description="Hemerythrin-like" evidence="5">
    <location>
        <begin position="81"/>
        <end position="218"/>
    </location>
</feature>
<dbReference type="PANTHER" id="PTHR36438:SF1">
    <property type="entry name" value="IRON-SULFUR CLUSTER REPAIR PROTEIN YTFE"/>
    <property type="match status" value="1"/>
</dbReference>
<evidence type="ECO:0000313" key="6">
    <source>
        <dbReference type="EMBL" id="SKA12167.1"/>
    </source>
</evidence>
<evidence type="ECO:0000256" key="1">
    <source>
        <dbReference type="ARBA" id="ARBA00004496"/>
    </source>
</evidence>
<dbReference type="GO" id="GO:0005737">
    <property type="term" value="C:cytoplasm"/>
    <property type="evidence" value="ECO:0007669"/>
    <property type="project" value="UniProtKB-SubCell"/>
</dbReference>
<dbReference type="InterPro" id="IPR019903">
    <property type="entry name" value="RIC_family"/>
</dbReference>
<dbReference type="OrthoDB" id="9797132at2"/>
<dbReference type="EMBL" id="FUWJ01000004">
    <property type="protein sequence ID" value="SKA12167.1"/>
    <property type="molecule type" value="Genomic_DNA"/>
</dbReference>
<keyword evidence="2" id="KW-0963">Cytoplasm</keyword>
<dbReference type="Gene3D" id="1.20.120.520">
    <property type="entry name" value="nmb1532 protein domain like"/>
    <property type="match status" value="1"/>
</dbReference>
<proteinExistence type="predicted"/>
<dbReference type="Pfam" id="PF01814">
    <property type="entry name" value="Hemerythrin"/>
    <property type="match status" value="1"/>
</dbReference>
<dbReference type="NCBIfam" id="TIGR03652">
    <property type="entry name" value="FeS_repair_RIC"/>
    <property type="match status" value="1"/>
</dbReference>
<dbReference type="RefSeq" id="WP_085935348.1">
    <property type="nucleotide sequence ID" value="NZ_FUWJ01000004.1"/>
</dbReference>
<keyword evidence="3" id="KW-0479">Metal-binding</keyword>
<dbReference type="CDD" id="cd12108">
    <property type="entry name" value="Hr-like"/>
    <property type="match status" value="1"/>
</dbReference>
<dbReference type="Proteomes" id="UP000190092">
    <property type="component" value="Unassembled WGS sequence"/>
</dbReference>
<dbReference type="Pfam" id="PF04405">
    <property type="entry name" value="ScdA_N"/>
    <property type="match status" value="1"/>
</dbReference>
<name>A0A1T4R8C5_9HYPH</name>
<accession>A0A1T4R8C5</accession>